<evidence type="ECO:0000259" key="8">
    <source>
        <dbReference type="Pfam" id="PF02706"/>
    </source>
</evidence>
<feature type="transmembrane region" description="Helical" evidence="7">
    <location>
        <begin position="12"/>
        <end position="34"/>
    </location>
</feature>
<evidence type="ECO:0000256" key="2">
    <source>
        <dbReference type="ARBA" id="ARBA00006683"/>
    </source>
</evidence>
<organism evidence="9 10">
    <name type="scientific">Leifsonia kafniensis</name>
    <dbReference type="NCBI Taxonomy" id="475957"/>
    <lineage>
        <taxon>Bacteria</taxon>
        <taxon>Bacillati</taxon>
        <taxon>Actinomycetota</taxon>
        <taxon>Actinomycetes</taxon>
        <taxon>Micrococcales</taxon>
        <taxon>Microbacteriaceae</taxon>
        <taxon>Leifsonia</taxon>
    </lineage>
</organism>
<reference evidence="10" key="1">
    <citation type="journal article" date="2019" name="Int. J. Syst. Evol. Microbiol.">
        <title>The Global Catalogue of Microorganisms (GCM) 10K type strain sequencing project: providing services to taxonomists for standard genome sequencing and annotation.</title>
        <authorList>
            <consortium name="The Broad Institute Genomics Platform"/>
            <consortium name="The Broad Institute Genome Sequencing Center for Infectious Disease"/>
            <person name="Wu L."/>
            <person name="Ma J."/>
        </authorList>
    </citation>
    <scope>NUCLEOTIDE SEQUENCE [LARGE SCALE GENOMIC DNA]</scope>
    <source>
        <strain evidence="10">JCM 17021</strain>
    </source>
</reference>
<evidence type="ECO:0000313" key="10">
    <source>
        <dbReference type="Proteomes" id="UP001501803"/>
    </source>
</evidence>
<evidence type="ECO:0000256" key="6">
    <source>
        <dbReference type="ARBA" id="ARBA00023136"/>
    </source>
</evidence>
<keyword evidence="4 7" id="KW-0812">Transmembrane</keyword>
<name>A0ABP7L6M9_9MICO</name>
<dbReference type="InterPro" id="IPR003856">
    <property type="entry name" value="LPS_length_determ_N"/>
</dbReference>
<evidence type="ECO:0000256" key="3">
    <source>
        <dbReference type="ARBA" id="ARBA00022475"/>
    </source>
</evidence>
<keyword evidence="3" id="KW-1003">Cell membrane</keyword>
<gene>
    <name evidence="9" type="ORF">GCM10022381_41840</name>
</gene>
<evidence type="ECO:0000256" key="4">
    <source>
        <dbReference type="ARBA" id="ARBA00022692"/>
    </source>
</evidence>
<comment type="similarity">
    <text evidence="2">Belongs to the CpsC/CapA family.</text>
</comment>
<keyword evidence="10" id="KW-1185">Reference proteome</keyword>
<evidence type="ECO:0000256" key="5">
    <source>
        <dbReference type="ARBA" id="ARBA00022989"/>
    </source>
</evidence>
<keyword evidence="6 7" id="KW-0472">Membrane</keyword>
<feature type="transmembrane region" description="Helical" evidence="7">
    <location>
        <begin position="177"/>
        <end position="198"/>
    </location>
</feature>
<proteinExistence type="inferred from homology"/>
<dbReference type="EMBL" id="BAABCN010000018">
    <property type="protein sequence ID" value="GAA3895972.1"/>
    <property type="molecule type" value="Genomic_DNA"/>
</dbReference>
<protein>
    <recommendedName>
        <fullName evidence="8">Polysaccharide chain length determinant N-terminal domain-containing protein</fullName>
    </recommendedName>
</protein>
<comment type="subcellular location">
    <subcellularLocation>
        <location evidence="1">Cell membrane</location>
        <topology evidence="1">Multi-pass membrane protein</topology>
    </subcellularLocation>
</comment>
<evidence type="ECO:0000256" key="1">
    <source>
        <dbReference type="ARBA" id="ARBA00004651"/>
    </source>
</evidence>
<evidence type="ECO:0000256" key="7">
    <source>
        <dbReference type="SAM" id="Phobius"/>
    </source>
</evidence>
<dbReference type="Pfam" id="PF02706">
    <property type="entry name" value="Wzz"/>
    <property type="match status" value="1"/>
</dbReference>
<dbReference type="RefSeq" id="WP_345069878.1">
    <property type="nucleotide sequence ID" value="NZ_BAABCN010000018.1"/>
</dbReference>
<feature type="domain" description="Polysaccharide chain length determinant N-terminal" evidence="8">
    <location>
        <begin position="2"/>
        <end position="88"/>
    </location>
</feature>
<evidence type="ECO:0000313" key="9">
    <source>
        <dbReference type="EMBL" id="GAA3895972.1"/>
    </source>
</evidence>
<accession>A0ABP7L6M9</accession>
<dbReference type="InterPro" id="IPR050445">
    <property type="entry name" value="Bact_polysacc_biosynth/exp"/>
</dbReference>
<dbReference type="Proteomes" id="UP001501803">
    <property type="component" value="Unassembled WGS sequence"/>
</dbReference>
<comment type="caution">
    <text evidence="9">The sequence shown here is derived from an EMBL/GenBank/DDBJ whole genome shotgun (WGS) entry which is preliminary data.</text>
</comment>
<keyword evidence="5 7" id="KW-1133">Transmembrane helix</keyword>
<dbReference type="PANTHER" id="PTHR32309:SF31">
    <property type="entry name" value="CAPSULAR EXOPOLYSACCHARIDE FAMILY"/>
    <property type="match status" value="1"/>
</dbReference>
<dbReference type="PANTHER" id="PTHR32309">
    <property type="entry name" value="TYROSINE-PROTEIN KINASE"/>
    <property type="match status" value="1"/>
</dbReference>
<sequence>MELSDYIRVLRTSWLIVLISAVVGLAAGGTYTALQTPTYGAVAKIVVSSVVPTSDVPVKIKNDPAITRVRTYAGLASTPDVLEPVIESLGLDTTVAELSGRVWVSASSGTSQIVIAGGAPGAQAAADLANAVAVSLTDAIEKLEDRPDQSESSIWVTTVQDATPPSAASGPRLKTNLMLGGISGLALGLAIAVLRDVFSRRALAKREQ</sequence>